<dbReference type="RefSeq" id="XP_029240578.1">
    <property type="nucleotide sequence ID" value="XM_029379587.1"/>
</dbReference>
<evidence type="ECO:0000256" key="1">
    <source>
        <dbReference type="SAM" id="Phobius"/>
    </source>
</evidence>
<name>A0A3R7KJF2_TRYRA</name>
<feature type="transmembrane region" description="Helical" evidence="1">
    <location>
        <begin position="149"/>
        <end position="173"/>
    </location>
</feature>
<keyword evidence="1" id="KW-1133">Transmembrane helix</keyword>
<dbReference type="AlphaFoldDB" id="A0A3R7KJF2"/>
<protein>
    <submittedName>
        <fullName evidence="2">Uncharacterized protein</fullName>
    </submittedName>
</protein>
<keyword evidence="3" id="KW-1185">Reference proteome</keyword>
<proteinExistence type="predicted"/>
<dbReference type="OMA" id="ALCHRRH"/>
<comment type="caution">
    <text evidence="2">The sequence shown here is derived from an EMBL/GenBank/DDBJ whole genome shotgun (WGS) entry which is preliminary data.</text>
</comment>
<keyword evidence="1" id="KW-0812">Transmembrane</keyword>
<keyword evidence="1" id="KW-0472">Membrane</keyword>
<dbReference type="OrthoDB" id="252754at2759"/>
<dbReference type="EMBL" id="MKGL01000060">
    <property type="protein sequence ID" value="RNF08745.1"/>
    <property type="molecule type" value="Genomic_DNA"/>
</dbReference>
<evidence type="ECO:0000313" key="3">
    <source>
        <dbReference type="Proteomes" id="UP000283634"/>
    </source>
</evidence>
<organism evidence="2 3">
    <name type="scientific">Trypanosoma rangeli</name>
    <dbReference type="NCBI Taxonomy" id="5698"/>
    <lineage>
        <taxon>Eukaryota</taxon>
        <taxon>Discoba</taxon>
        <taxon>Euglenozoa</taxon>
        <taxon>Kinetoplastea</taxon>
        <taxon>Metakinetoplastina</taxon>
        <taxon>Trypanosomatida</taxon>
        <taxon>Trypanosomatidae</taxon>
        <taxon>Trypanosoma</taxon>
        <taxon>Herpetosoma</taxon>
    </lineage>
</organism>
<accession>A0A3R7KJF2</accession>
<reference evidence="2 3" key="1">
    <citation type="journal article" date="2018" name="BMC Genomics">
        <title>Genomic comparison of Trypanosoma conorhini and Trypanosoma rangeli to Trypanosoma cruzi strains of high and low virulence.</title>
        <authorList>
            <person name="Bradwell K.R."/>
            <person name="Koparde V.N."/>
            <person name="Matveyev A.V."/>
            <person name="Serrano M.G."/>
            <person name="Alves J.M."/>
            <person name="Parikh H."/>
            <person name="Huang B."/>
            <person name="Lee V."/>
            <person name="Espinosa-Alvarez O."/>
            <person name="Ortiz P.A."/>
            <person name="Costa-Martins A.G."/>
            <person name="Teixeira M.M."/>
            <person name="Buck G.A."/>
        </authorList>
    </citation>
    <scope>NUCLEOTIDE SEQUENCE [LARGE SCALE GENOMIC DNA]</scope>
    <source>
        <strain evidence="2 3">AM80</strain>
    </source>
</reference>
<sequence length="225" mass="24295">MGPVTATALDTAMSSATVTAVPVSRSLTSSATLVPPSPERTVTASERYSVTPTVPSLPALVVWIDVYFEVESTALTPVKLVALLRQVVWNNKSINMVGGSIFADTWDQILFESVSHACQALAAANKGKLLGVLNASYSPPVTPTHKNSGYIVVIVAVGVVIVIIALFVAGALCHRRHQDKRWRLSRYDEDFAMNSATAPLNLNELLLRNRGANFRNSQDHKLVTL</sequence>
<gene>
    <name evidence="2" type="ORF">TraAM80_02588</name>
</gene>
<dbReference type="Proteomes" id="UP000283634">
    <property type="component" value="Unassembled WGS sequence"/>
</dbReference>
<evidence type="ECO:0000313" key="2">
    <source>
        <dbReference type="EMBL" id="RNF08745.1"/>
    </source>
</evidence>
<dbReference type="GeneID" id="40326521"/>